<name>A0ACA9PQS7_9GLOM</name>
<dbReference type="EMBL" id="CAJVPW010027415">
    <property type="protein sequence ID" value="CAG8715507.1"/>
    <property type="molecule type" value="Genomic_DNA"/>
</dbReference>
<comment type="caution">
    <text evidence="1">The sequence shown here is derived from an EMBL/GenBank/DDBJ whole genome shotgun (WGS) entry which is preliminary data.</text>
</comment>
<organism evidence="1 2">
    <name type="scientific">Cetraspora pellucida</name>
    <dbReference type="NCBI Taxonomy" id="1433469"/>
    <lineage>
        <taxon>Eukaryota</taxon>
        <taxon>Fungi</taxon>
        <taxon>Fungi incertae sedis</taxon>
        <taxon>Mucoromycota</taxon>
        <taxon>Glomeromycotina</taxon>
        <taxon>Glomeromycetes</taxon>
        <taxon>Diversisporales</taxon>
        <taxon>Gigasporaceae</taxon>
        <taxon>Cetraspora</taxon>
    </lineage>
</organism>
<evidence type="ECO:0000313" key="2">
    <source>
        <dbReference type="Proteomes" id="UP000789366"/>
    </source>
</evidence>
<reference evidence="1" key="1">
    <citation type="submission" date="2021-06" db="EMBL/GenBank/DDBJ databases">
        <authorList>
            <person name="Kallberg Y."/>
            <person name="Tangrot J."/>
            <person name="Rosling A."/>
        </authorList>
    </citation>
    <scope>NUCLEOTIDE SEQUENCE</scope>
    <source>
        <strain evidence="1">28 12/20/2015</strain>
    </source>
</reference>
<feature type="non-terminal residue" evidence="1">
    <location>
        <position position="348"/>
    </location>
</feature>
<sequence length="348" mass="40117">SYCGIENIKYGRIKSNNDLRFEKDIEDELGFKRKKDTEDEPAIECKKNTKDGSSIELEDGPDTYHQFALRSTIEKTLELGKNSGKYVLCKTALPEKQRNKGSKRIDCPFLVNAYKSKGPDNKTIIKLISMHPEHNHQLISENASFATSYQKLITDMKELIESYTICDINVSSQVRLLHRLFLNATIVDYDVKNYVYKNPDWYVQSLINPETNKLQAVTNIYKLPLSIFAVQTIEATEVQPGAFMIDADPGLESVVPEIYPDIYLLYCEYWKQLMIDFPESTEYLLRQLDLRKTTWAKAFISRVFTAKIMSTQQSESINSIIKQTVNERTQLHVLFNQIESCVAEEQFA</sequence>
<feature type="non-terminal residue" evidence="1">
    <location>
        <position position="1"/>
    </location>
</feature>
<dbReference type="Proteomes" id="UP000789366">
    <property type="component" value="Unassembled WGS sequence"/>
</dbReference>
<accession>A0ACA9PQS7</accession>
<evidence type="ECO:0000313" key="1">
    <source>
        <dbReference type="EMBL" id="CAG8715507.1"/>
    </source>
</evidence>
<protein>
    <submittedName>
        <fullName evidence="1">935_t:CDS:1</fullName>
    </submittedName>
</protein>
<proteinExistence type="predicted"/>
<keyword evidence="2" id="KW-1185">Reference proteome</keyword>
<gene>
    <name evidence="1" type="ORF">SPELUC_LOCUS12091</name>
</gene>